<evidence type="ECO:0000256" key="1">
    <source>
        <dbReference type="ARBA" id="ARBA00004123"/>
    </source>
</evidence>
<protein>
    <submittedName>
        <fullName evidence="7">Regulatory protein LEU3</fullName>
    </submittedName>
</protein>
<dbReference type="VEuPathDB" id="FungiDB:AB675_1401"/>
<evidence type="ECO:0000256" key="2">
    <source>
        <dbReference type="ARBA" id="ARBA00023015"/>
    </source>
</evidence>
<dbReference type="Proteomes" id="UP000038010">
    <property type="component" value="Unassembled WGS sequence"/>
</dbReference>
<evidence type="ECO:0000256" key="4">
    <source>
        <dbReference type="ARBA" id="ARBA00023163"/>
    </source>
</evidence>
<dbReference type="GO" id="GO:0000981">
    <property type="term" value="F:DNA-binding transcription factor activity, RNA polymerase II-specific"/>
    <property type="evidence" value="ECO:0007669"/>
    <property type="project" value="TreeGrafter"/>
</dbReference>
<evidence type="ECO:0000313" key="7">
    <source>
        <dbReference type="EMBL" id="KPI34453.1"/>
    </source>
</evidence>
<evidence type="ECO:0000256" key="3">
    <source>
        <dbReference type="ARBA" id="ARBA00023125"/>
    </source>
</evidence>
<proteinExistence type="predicted"/>
<dbReference type="EMBL" id="LFJN01000060">
    <property type="protein sequence ID" value="KPI34453.1"/>
    <property type="molecule type" value="Genomic_DNA"/>
</dbReference>
<name>A0A0N1H189_9EURO</name>
<feature type="compositionally biased region" description="Basic and acidic residues" evidence="6">
    <location>
        <begin position="63"/>
        <end position="73"/>
    </location>
</feature>
<dbReference type="GO" id="GO:0005634">
    <property type="term" value="C:nucleus"/>
    <property type="evidence" value="ECO:0007669"/>
    <property type="project" value="UniProtKB-SubCell"/>
</dbReference>
<dbReference type="CDD" id="cd12148">
    <property type="entry name" value="fungal_TF_MHR"/>
    <property type="match status" value="1"/>
</dbReference>
<evidence type="ECO:0000313" key="8">
    <source>
        <dbReference type="Proteomes" id="UP000038010"/>
    </source>
</evidence>
<keyword evidence="8" id="KW-1185">Reference proteome</keyword>
<keyword evidence="3" id="KW-0238">DNA-binding</keyword>
<reference evidence="7 8" key="1">
    <citation type="submission" date="2015-06" db="EMBL/GenBank/DDBJ databases">
        <title>Draft genome of the ant-associated black yeast Phialophora attae CBS 131958.</title>
        <authorList>
            <person name="Moreno L.F."/>
            <person name="Stielow B.J."/>
            <person name="de Hoog S."/>
            <person name="Vicente V.A."/>
            <person name="Weiss V.A."/>
            <person name="de Vries M."/>
            <person name="Cruz L.M."/>
            <person name="Souza E.M."/>
        </authorList>
    </citation>
    <scope>NUCLEOTIDE SEQUENCE [LARGE SCALE GENOMIC DNA]</scope>
    <source>
        <strain evidence="7 8">CBS 131958</strain>
    </source>
</reference>
<dbReference type="InterPro" id="IPR051089">
    <property type="entry name" value="prtT"/>
</dbReference>
<organism evidence="7 8">
    <name type="scientific">Cyphellophora attinorum</name>
    <dbReference type="NCBI Taxonomy" id="1664694"/>
    <lineage>
        <taxon>Eukaryota</taxon>
        <taxon>Fungi</taxon>
        <taxon>Dikarya</taxon>
        <taxon>Ascomycota</taxon>
        <taxon>Pezizomycotina</taxon>
        <taxon>Eurotiomycetes</taxon>
        <taxon>Chaetothyriomycetidae</taxon>
        <taxon>Chaetothyriales</taxon>
        <taxon>Cyphellophoraceae</taxon>
        <taxon>Cyphellophora</taxon>
    </lineage>
</organism>
<keyword evidence="5" id="KW-0539">Nucleus</keyword>
<dbReference type="PANTHER" id="PTHR31845:SF21">
    <property type="entry name" value="REGULATORY PROTEIN LEU3"/>
    <property type="match status" value="1"/>
</dbReference>
<feature type="region of interest" description="Disordered" evidence="6">
    <location>
        <begin position="1"/>
        <end position="73"/>
    </location>
</feature>
<comment type="caution">
    <text evidence="7">The sequence shown here is derived from an EMBL/GenBank/DDBJ whole genome shotgun (WGS) entry which is preliminary data.</text>
</comment>
<dbReference type="PANTHER" id="PTHR31845">
    <property type="entry name" value="FINGER DOMAIN PROTEIN, PUTATIVE-RELATED"/>
    <property type="match status" value="1"/>
</dbReference>
<keyword evidence="4" id="KW-0804">Transcription</keyword>
<dbReference type="OrthoDB" id="3163292at2759"/>
<feature type="compositionally biased region" description="Low complexity" evidence="6">
    <location>
        <begin position="18"/>
        <end position="37"/>
    </location>
</feature>
<dbReference type="GO" id="GO:0000976">
    <property type="term" value="F:transcription cis-regulatory region binding"/>
    <property type="evidence" value="ECO:0007669"/>
    <property type="project" value="TreeGrafter"/>
</dbReference>
<gene>
    <name evidence="7" type="ORF">AB675_1401</name>
</gene>
<accession>A0A0N1H189</accession>
<dbReference type="AlphaFoldDB" id="A0A0N1H189"/>
<dbReference type="GeneID" id="28733169"/>
<feature type="region of interest" description="Disordered" evidence="6">
    <location>
        <begin position="537"/>
        <end position="561"/>
    </location>
</feature>
<keyword evidence="2" id="KW-0805">Transcription regulation</keyword>
<comment type="subcellular location">
    <subcellularLocation>
        <location evidence="1">Nucleus</location>
    </subcellularLocation>
</comment>
<evidence type="ECO:0000256" key="5">
    <source>
        <dbReference type="ARBA" id="ARBA00023242"/>
    </source>
</evidence>
<evidence type="ECO:0000256" key="6">
    <source>
        <dbReference type="SAM" id="MobiDB-lite"/>
    </source>
</evidence>
<dbReference type="RefSeq" id="XP_017994416.1">
    <property type="nucleotide sequence ID" value="XM_018141289.1"/>
</dbReference>
<sequence length="561" mass="62442">MHHVPHESPASNSTNTRPSLTPVNSSSLPPSNNIPTSRNGSIDGFRPSSAGVPPDPVSNAPREQTHPRTLKEVEVTATAVDDCFRLFFTKYAPHMPAVEGPMEPNECYNQSRYLFWTIMTIGSRKYPRDPTLLSQLTPPIVEMTKNAAFAIEKSLHTIQAFMLLCTWPIPHSSIGKDITHVLSGVLLQHALSVGMHIFGVGQDFARIKLTADRSQLYARARLWALCIVVCQRVSCTDGVPPVYIPDNYDHSYCQAQSLNALQPALRFQKTLSRILTESILELERYALSKPMAQRGPVLNPFIDAASLTLADLEPECPADIDRFYLISAELQILSFHLLGPRESLDDAKLARMHSLSCDAIELMNILERNEGFCDHAPLAAMKYLCTAAFTLLKLSRSHMAANVDSERGKAAYFTSISLARKTAVEPEDIMARLAKILTQLWNSKQVFRKSDGTTDPLSLRCGSRLAMSIPYDCFWWWRSEFAGIENPYEDQQANAAHAGVSPESFQNLVWLQESFPEFAWPTMEDLVSMDWPSEPISIPAPSTGSGARSSGPMPEMNSIWM</sequence>